<sequence>MMKIDGTRTHDRATELILAYYAAFNRGDWDGMLALLGDDIVHDLNQGPRETGRDAFAAFLQRMARSYREQLHDIVVMVSPDGGRAAAEYIVHGEYLSDDTGLPPARGQKYMLPGGAFFEVRDGRIQRVSNYYNLEDWIAQVG</sequence>
<dbReference type="InterPro" id="IPR037401">
    <property type="entry name" value="SnoaL-like"/>
</dbReference>
<evidence type="ECO:0000313" key="3">
    <source>
        <dbReference type="Proteomes" id="UP001501083"/>
    </source>
</evidence>
<feature type="domain" description="SnoaL-like" evidence="1">
    <location>
        <begin position="19"/>
        <end position="127"/>
    </location>
</feature>
<dbReference type="EMBL" id="BAABKY010000001">
    <property type="protein sequence ID" value="GAA5067716.1"/>
    <property type="molecule type" value="Genomic_DNA"/>
</dbReference>
<keyword evidence="3" id="KW-1185">Reference proteome</keyword>
<evidence type="ECO:0000313" key="2">
    <source>
        <dbReference type="EMBL" id="GAA5067716.1"/>
    </source>
</evidence>
<organism evidence="2 3">
    <name type="scientific">Lysobacter panacisoli</name>
    <dbReference type="NCBI Taxonomy" id="1255263"/>
    <lineage>
        <taxon>Bacteria</taxon>
        <taxon>Pseudomonadati</taxon>
        <taxon>Pseudomonadota</taxon>
        <taxon>Gammaproteobacteria</taxon>
        <taxon>Lysobacterales</taxon>
        <taxon>Lysobacteraceae</taxon>
        <taxon>Lysobacter</taxon>
    </lineage>
</organism>
<dbReference type="InterPro" id="IPR011721">
    <property type="entry name" value="CHP02096"/>
</dbReference>
<dbReference type="Pfam" id="PF12680">
    <property type="entry name" value="SnoaL_2"/>
    <property type="match status" value="1"/>
</dbReference>
<dbReference type="InterPro" id="IPR032710">
    <property type="entry name" value="NTF2-like_dom_sf"/>
</dbReference>
<evidence type="ECO:0000259" key="1">
    <source>
        <dbReference type="Pfam" id="PF12680"/>
    </source>
</evidence>
<dbReference type="Gene3D" id="3.10.450.50">
    <property type="match status" value="1"/>
</dbReference>
<dbReference type="CDD" id="cd00531">
    <property type="entry name" value="NTF2_like"/>
    <property type="match status" value="1"/>
</dbReference>
<dbReference type="SUPFAM" id="SSF54427">
    <property type="entry name" value="NTF2-like"/>
    <property type="match status" value="1"/>
</dbReference>
<name>A0ABP9KXT3_9GAMM</name>
<proteinExistence type="predicted"/>
<gene>
    <name evidence="2" type="ORF">GCM10025759_02680</name>
</gene>
<protein>
    <submittedName>
        <fullName evidence="2">Nuclear transport factor 2 family protein</fullName>
    </submittedName>
</protein>
<comment type="caution">
    <text evidence="2">The sequence shown here is derived from an EMBL/GenBank/DDBJ whole genome shotgun (WGS) entry which is preliminary data.</text>
</comment>
<dbReference type="Proteomes" id="UP001501083">
    <property type="component" value="Unassembled WGS sequence"/>
</dbReference>
<reference evidence="3" key="1">
    <citation type="journal article" date="2019" name="Int. J. Syst. Evol. Microbiol.">
        <title>The Global Catalogue of Microorganisms (GCM) 10K type strain sequencing project: providing services to taxonomists for standard genome sequencing and annotation.</title>
        <authorList>
            <consortium name="The Broad Institute Genomics Platform"/>
            <consortium name="The Broad Institute Genome Sequencing Center for Infectious Disease"/>
            <person name="Wu L."/>
            <person name="Ma J."/>
        </authorList>
    </citation>
    <scope>NUCLEOTIDE SEQUENCE [LARGE SCALE GENOMIC DNA]</scope>
    <source>
        <strain evidence="3">JCM 19212</strain>
    </source>
</reference>
<dbReference type="NCBIfam" id="TIGR02096">
    <property type="entry name" value="ketosteroid isomerase-related protein"/>
    <property type="match status" value="1"/>
</dbReference>
<accession>A0ABP9KXT3</accession>